<dbReference type="EMBL" id="KP780812">
    <property type="protein sequence ID" value="AKS29687.1"/>
    <property type="molecule type" value="mRNA"/>
</dbReference>
<dbReference type="SMART" id="SM00184">
    <property type="entry name" value="RING"/>
    <property type="match status" value="1"/>
</dbReference>
<evidence type="ECO:0000256" key="3">
    <source>
        <dbReference type="ARBA" id="ARBA00022833"/>
    </source>
</evidence>
<feature type="region of interest" description="Disordered" evidence="7">
    <location>
        <begin position="310"/>
        <end position="372"/>
    </location>
</feature>
<dbReference type="PANTHER" id="PTHR44080:SF1">
    <property type="entry name" value="E3 UBIQUITIN-PROTEIN LIGASE COP1"/>
    <property type="match status" value="1"/>
</dbReference>
<evidence type="ECO:0000256" key="1">
    <source>
        <dbReference type="ARBA" id="ARBA00022723"/>
    </source>
</evidence>
<dbReference type="OrthoDB" id="273771at2759"/>
<evidence type="ECO:0000259" key="8">
    <source>
        <dbReference type="PROSITE" id="PS50089"/>
    </source>
</evidence>
<keyword evidence="2 4" id="KW-0863">Zinc-finger</keyword>
<feature type="compositionally biased region" description="Acidic residues" evidence="7">
    <location>
        <begin position="798"/>
        <end position="810"/>
    </location>
</feature>
<evidence type="ECO:0000256" key="5">
    <source>
        <dbReference type="PROSITE-ProRule" id="PRU00221"/>
    </source>
</evidence>
<dbReference type="PROSITE" id="PS50082">
    <property type="entry name" value="WD_REPEATS_2"/>
    <property type="match status" value="2"/>
</dbReference>
<dbReference type="InterPro" id="IPR001680">
    <property type="entry name" value="WD40_rpt"/>
</dbReference>
<dbReference type="InterPro" id="IPR001841">
    <property type="entry name" value="Znf_RING"/>
</dbReference>
<feature type="region of interest" description="Disordered" evidence="7">
    <location>
        <begin position="787"/>
        <end position="831"/>
    </location>
</feature>
<dbReference type="GO" id="GO:0061630">
    <property type="term" value="F:ubiquitin protein ligase activity"/>
    <property type="evidence" value="ECO:0000318"/>
    <property type="project" value="GO_Central"/>
</dbReference>
<dbReference type="STRING" id="3055.A0A141CN33"/>
<dbReference type="SUPFAM" id="SSF50978">
    <property type="entry name" value="WD40 repeat-like"/>
    <property type="match status" value="1"/>
</dbReference>
<proteinExistence type="evidence at transcript level"/>
<accession>A0A141CN33</accession>
<name>A0A141CN33_CHLRE</name>
<dbReference type="InterPro" id="IPR017907">
    <property type="entry name" value="Znf_RING_CS"/>
</dbReference>
<dbReference type="InterPro" id="IPR013083">
    <property type="entry name" value="Znf_RING/FYVE/PHD"/>
</dbReference>
<feature type="coiled-coil region" evidence="6">
    <location>
        <begin position="210"/>
        <end position="267"/>
    </location>
</feature>
<feature type="region of interest" description="Disordered" evidence="7">
    <location>
        <begin position="122"/>
        <end position="203"/>
    </location>
</feature>
<evidence type="ECO:0000313" key="9">
    <source>
        <dbReference type="EMBL" id="AKS29687.1"/>
    </source>
</evidence>
<dbReference type="Gramene" id="PNW86402">
    <property type="protein sequence ID" value="PNW86402"/>
    <property type="gene ID" value="CHLRE_02g085050v5"/>
</dbReference>
<dbReference type="RefSeq" id="XP_042926947.1">
    <property type="nucleotide sequence ID" value="XM_043059313.1"/>
</dbReference>
<gene>
    <name evidence="10" type="ORF">CHLRE_02g085050v5</name>
</gene>
<feature type="compositionally biased region" description="Gly residues" evidence="7">
    <location>
        <begin position="145"/>
        <end position="167"/>
    </location>
</feature>
<dbReference type="Gene3D" id="3.30.40.10">
    <property type="entry name" value="Zinc/RING finger domain, C3HC4 (zinc finger)"/>
    <property type="match status" value="1"/>
</dbReference>
<feature type="repeat" description="WD" evidence="5">
    <location>
        <begin position="1264"/>
        <end position="1298"/>
    </location>
</feature>
<keyword evidence="1" id="KW-0479">Metal-binding</keyword>
<feature type="compositionally biased region" description="Low complexity" evidence="7">
    <location>
        <begin position="319"/>
        <end position="335"/>
    </location>
</feature>
<feature type="compositionally biased region" description="Acidic residues" evidence="7">
    <location>
        <begin position="691"/>
        <end position="702"/>
    </location>
</feature>
<feature type="region of interest" description="Disordered" evidence="7">
    <location>
        <begin position="907"/>
        <end position="926"/>
    </location>
</feature>
<feature type="repeat" description="WD" evidence="5">
    <location>
        <begin position="1178"/>
        <end position="1220"/>
    </location>
</feature>
<dbReference type="Proteomes" id="UP000006906">
    <property type="component" value="Chromosome 2"/>
</dbReference>
<dbReference type="InterPro" id="IPR015943">
    <property type="entry name" value="WD40/YVTN_repeat-like_dom_sf"/>
</dbReference>
<feature type="region of interest" description="Disordered" evidence="7">
    <location>
        <begin position="657"/>
        <end position="759"/>
    </location>
</feature>
<dbReference type="FunCoup" id="A0A141CN33">
    <property type="interactions" value="1497"/>
</dbReference>
<feature type="compositionally biased region" description="Low complexity" evidence="7">
    <location>
        <begin position="186"/>
        <end position="203"/>
    </location>
</feature>
<evidence type="ECO:0000313" key="10">
    <source>
        <dbReference type="EMBL" id="PNW86402.1"/>
    </source>
</evidence>
<evidence type="ECO:0000256" key="7">
    <source>
        <dbReference type="SAM" id="MobiDB-lite"/>
    </source>
</evidence>
<dbReference type="PROSITE" id="PS00518">
    <property type="entry name" value="ZF_RING_1"/>
    <property type="match status" value="1"/>
</dbReference>
<dbReference type="PROSITE" id="PS50294">
    <property type="entry name" value="WD_REPEATS_REGION"/>
    <property type="match status" value="2"/>
</dbReference>
<reference evidence="9" key="2">
    <citation type="journal article" date="2016" name="Plant Cell">
        <title>UV-B Perception and Acclimation in Chlamydomonas reinhardtii.</title>
        <authorList>
            <person name="Tilbrook K."/>
            <person name="Dubois M."/>
            <person name="Crocco C.D."/>
            <person name="Yin R."/>
            <person name="Chappuis R."/>
            <person name="Allorent G."/>
            <person name="Schmid-Siegert E."/>
            <person name="Goldschmidt-Clermont M."/>
            <person name="Ulm R."/>
        </authorList>
    </citation>
    <scope>NUCLEOTIDE SEQUENCE</scope>
</reference>
<keyword evidence="6" id="KW-0175">Coiled coil</keyword>
<feature type="compositionally biased region" description="Low complexity" evidence="7">
    <location>
        <begin position="916"/>
        <end position="926"/>
    </location>
</feature>
<dbReference type="PANTHER" id="PTHR44080">
    <property type="entry name" value="E3 UBIQUITIN-PROTEIN LIGASE COP1"/>
    <property type="match status" value="1"/>
</dbReference>
<dbReference type="KEGG" id="cre:CHLRE_02g085050v5"/>
<evidence type="ECO:0000256" key="2">
    <source>
        <dbReference type="ARBA" id="ARBA00022771"/>
    </source>
</evidence>
<evidence type="ECO:0000313" key="11">
    <source>
        <dbReference type="Proteomes" id="UP000006906"/>
    </source>
</evidence>
<protein>
    <submittedName>
        <fullName evidence="9">COP1</fullName>
    </submittedName>
</protein>
<reference evidence="10" key="3">
    <citation type="submission" date="2017-07" db="EMBL/GenBank/DDBJ databases">
        <title>WGS assembly of Chlamydomonas reinhardtii.</title>
        <authorList>
            <consortium name="Chlamydomonas Annotation Team"/>
            <consortium name="JGI Annotation Team"/>
            <person name="Merchant S.S."/>
            <person name="Prochnik S.E."/>
            <person name="Vallon O."/>
            <person name="Harris E.H."/>
            <person name="Karpowicz S.J."/>
            <person name="Witman G.B."/>
            <person name="Terry A."/>
            <person name="Salamov A."/>
            <person name="Fritz-Laylin L.K."/>
            <person name="Marechal-Drouard L."/>
            <person name="Marshall W.F."/>
            <person name="Qu L.H."/>
            <person name="Nelson D.R."/>
            <person name="Sanderfoot A.A."/>
            <person name="Spalding M.H."/>
            <person name="Kapitonov V.V."/>
            <person name="Ren Q."/>
            <person name="Ferris P."/>
            <person name="Lindquist E."/>
            <person name="Shapiro H."/>
            <person name="Lucas S.M."/>
            <person name="Grimwood J."/>
            <person name="Schmutz J."/>
            <person name="Grigoriev I.V."/>
            <person name="Rokhsar D.S."/>
        </authorList>
    </citation>
    <scope>NUCLEOTIDE SEQUENCE</scope>
    <source>
        <strain evidence="10">CC-503 cw92 mt+</strain>
    </source>
</reference>
<dbReference type="GO" id="GO:0043161">
    <property type="term" value="P:proteasome-mediated ubiquitin-dependent protein catabolic process"/>
    <property type="evidence" value="ECO:0000318"/>
    <property type="project" value="GO_Central"/>
</dbReference>
<dbReference type="Gene3D" id="2.130.10.10">
    <property type="entry name" value="YVTN repeat-like/Quinoprotein amine dehydrogenase"/>
    <property type="match status" value="2"/>
</dbReference>
<feature type="domain" description="RING-type" evidence="8">
    <location>
        <begin position="32"/>
        <end position="69"/>
    </location>
</feature>
<dbReference type="GeneID" id="66052283"/>
<dbReference type="InterPro" id="IPR042755">
    <property type="entry name" value="COP1"/>
</dbReference>
<evidence type="ECO:0000256" key="4">
    <source>
        <dbReference type="PROSITE-ProRule" id="PRU00175"/>
    </source>
</evidence>
<dbReference type="PROSITE" id="PS50089">
    <property type="entry name" value="ZF_RING_2"/>
    <property type="match status" value="1"/>
</dbReference>
<sequence length="1443" mass="143522">MSVTTRVTDDDTAGLAGGPPLPLGLTLADVNCPICVETISDPFVTSCGHTFCYQCITTQLTHKNSCPSCGAYLTADHIYPNFLLNKILRKAATATAPTSTSLLDQVQRLLADCMGGPGQDAAVAGPHGATTGPPAATATAAAAVPGGGSASGSHGQGGGGGGGGGGASSRRADSLISGLMGGRGHGLLSSGHHSSYQSQQQQPQRLRLRLRDIDAVLEALYDAREELERRESSDVLHLLLCFLQHAREQKSRQMAELRQQLASLEYDIMAVAGAAGPAVAESAPDGGAAAAGGAAAGTNAGAAQAPQELATGAAVAGAEQQPQQQQQQQEQQQQQLGPEGANQEQERKEAEAEEESPAMLARSSSSWLQRAHPHLQPAAAAAAAAAANAGVVGDSTGVGDPGVGAAAAAAAASVQGQRRAPPVRRASLRLHTITPGGGISSVTVDTTTLMEPEHTAAALSEAVQHALAAARAGSAGGGGGGRTMSGGSVTMSGAAAGGVAGGRGRVADEEADGESVGVGGKGALRVGAAALVSATAGATEDAAAAARPGPTPGPGPSSVAAAGFAAGGLRRGMPRCGSADNFQLLLGRSLGGAAAAADGSAALSGDGCAVGSGGTATGDDGGSALSGAAYSSGGSGAAATATAAAAAAALAATASTPAMPPSRAQPKPAAVAAAATAAPGAGLGKRRTRDEDTDADDEDEMDARERRRGRGAAGAANGTVQLPPYAHTTAAMQPSQQSKQPQAPVAHGQAGPRPAPAVQLPPAPAVAAAPIANAALVVAATRAPAQAAIAAGRRDKDKEEDEDGEEDEMDARERRIGRGRPPPFTAAASTAPATAVAPAGVNGQVAAAAATEPPAAGAVAAPDASDEDMAAVQAAKRQRMLSQFDVLERCYLQMRAARTSLSGGMGLPGDGSIGHPPAATGATTAMGAPPAAGSSLLLQPHVLQLQHQPELTQQPLSISPFGAPAAAAAAAAHALPAAAGATACGSVHPRRASVGVGGACGCAATEDDADLSTFGAVLAATTQYSRLEMLAAIPRYGSERSGPGAGGVRGGGNAAASTGAAGVVPSGGLQILSSIEFDLEDNLFATAGVVPRILVYDYQALLAAAPHSRGGGGGGGGGDGSGSAGAIAAARPVLELTARTKMSCLSYSQGVRQHLLAADFQGGVALWDTVAGMQVQDYEAHERRVWGVDFSPASHHMFASGSDDGLVKVWSTQQAHSCMALELRGNVCAVEWHPTDPHLLAVGSALHCALVYDTRRPAAPLHTLLGHRKAVSYVRWLSGSRHELVTASTDSSLKLWSLAPPASSAAAVDALAADAAAGGAAAGGAAAAAAAASSFRSAGAELVRTFTGHMNERNFVGMCTDGVGDYIACGSESHEVFVYYRSLPQPALSYRFPTRPEFDRPHGAPPGHPAPHHFVTALQWRRNSPHLLAANSAGNVWLLGLQL</sequence>
<feature type="compositionally biased region" description="Low complexity" evidence="7">
    <location>
        <begin position="122"/>
        <end position="144"/>
    </location>
</feature>
<reference evidence="10 11" key="1">
    <citation type="journal article" date="2007" name="Science">
        <title>The Chlamydomonas genome reveals the evolution of key animal and plant functions.</title>
        <authorList>
            <person name="Merchant S.S."/>
            <person name="Prochnik S.E."/>
            <person name="Vallon O."/>
            <person name="Harris E.H."/>
            <person name="Karpowicz S.J."/>
            <person name="Witman G.B."/>
            <person name="Terry A."/>
            <person name="Salamov A."/>
            <person name="Fritz-Laylin L.K."/>
            <person name="Marechal-Drouard L."/>
            <person name="Marshall W.F."/>
            <person name="Qu L.H."/>
            <person name="Nelson D.R."/>
            <person name="Sanderfoot A.A."/>
            <person name="Spalding M.H."/>
            <person name="Kapitonov V.V."/>
            <person name="Ren Q."/>
            <person name="Ferris P."/>
            <person name="Lindquist E."/>
            <person name="Shapiro H."/>
            <person name="Lucas S.M."/>
            <person name="Grimwood J."/>
            <person name="Schmutz J."/>
            <person name="Cardol P."/>
            <person name="Cerutti H."/>
            <person name="Chanfreau G."/>
            <person name="Chen C.L."/>
            <person name="Cognat V."/>
            <person name="Croft M.T."/>
            <person name="Dent R."/>
            <person name="Dutcher S."/>
            <person name="Fernandez E."/>
            <person name="Fukuzawa H."/>
            <person name="Gonzalez-Ballester D."/>
            <person name="Gonzalez-Halphen D."/>
            <person name="Hallmann A."/>
            <person name="Hanikenne M."/>
            <person name="Hippler M."/>
            <person name="Inwood W."/>
            <person name="Jabbari K."/>
            <person name="Kalanon M."/>
            <person name="Kuras R."/>
            <person name="Lefebvre P.A."/>
            <person name="Lemaire S.D."/>
            <person name="Lobanov A.V."/>
            <person name="Lohr M."/>
            <person name="Manuell A."/>
            <person name="Meier I."/>
            <person name="Mets L."/>
            <person name="Mittag M."/>
            <person name="Mittelmeier T."/>
            <person name="Moroney J.V."/>
            <person name="Moseley J."/>
            <person name="Napoli C."/>
            <person name="Nedelcu A.M."/>
            <person name="Niyogi K."/>
            <person name="Novoselov S.V."/>
            <person name="Paulsen I.T."/>
            <person name="Pazour G."/>
            <person name="Purton S."/>
            <person name="Ral J.P."/>
            <person name="Riano-Pachon D.M."/>
            <person name="Riekhof W."/>
            <person name="Rymarquis L."/>
            <person name="Schroda M."/>
            <person name="Stern D."/>
            <person name="Umen J."/>
            <person name="Willows R."/>
            <person name="Wilson N."/>
            <person name="Zimmer S.L."/>
            <person name="Allmer J."/>
            <person name="Balk J."/>
            <person name="Bisova K."/>
            <person name="Chen C.J."/>
            <person name="Elias M."/>
            <person name="Gendler K."/>
            <person name="Hauser C."/>
            <person name="Lamb M.R."/>
            <person name="Ledford H."/>
            <person name="Long J.C."/>
            <person name="Minagawa J."/>
            <person name="Page M.D."/>
            <person name="Pan J."/>
            <person name="Pootakham W."/>
            <person name="Roje S."/>
            <person name="Rose A."/>
            <person name="Stahlberg E."/>
            <person name="Terauchi A.M."/>
            <person name="Yang P."/>
            <person name="Ball S."/>
            <person name="Bowler C."/>
            <person name="Dieckmann C.L."/>
            <person name="Gladyshev V.N."/>
            <person name="Green P."/>
            <person name="Jorgensen R."/>
            <person name="Mayfield S."/>
            <person name="Mueller-Roeber B."/>
            <person name="Rajamani S."/>
            <person name="Sayre R.T."/>
            <person name="Brokstein P."/>
            <person name="Dubchak I."/>
            <person name="Goodstein D."/>
            <person name="Hornick L."/>
            <person name="Huang Y.W."/>
            <person name="Jhaveri J."/>
            <person name="Luo Y."/>
            <person name="Martinez D."/>
            <person name="Ngau W.C."/>
            <person name="Otillar B."/>
            <person name="Poliakov A."/>
            <person name="Porter A."/>
            <person name="Szajkowski L."/>
            <person name="Werner G."/>
            <person name="Zhou K."/>
            <person name="Grigoriev I.V."/>
            <person name="Rokhsar D.S."/>
            <person name="Grossman A.R."/>
        </authorList>
    </citation>
    <scope>NUCLEOTIDE SEQUENCE [LARGE SCALE GENOMIC DNA]</scope>
    <source>
        <strain evidence="11">CC-503</strain>
        <strain evidence="10">CC-503 cw92 mt+</strain>
    </source>
</reference>
<dbReference type="GO" id="GO:0008270">
    <property type="term" value="F:zinc ion binding"/>
    <property type="evidence" value="ECO:0007669"/>
    <property type="project" value="UniProtKB-KW"/>
</dbReference>
<keyword evidence="3" id="KW-0862">Zinc</keyword>
<feature type="compositionally biased region" description="Low complexity" evidence="7">
    <location>
        <begin position="730"/>
        <end position="744"/>
    </location>
</feature>
<keyword evidence="11" id="KW-1185">Reference proteome</keyword>
<dbReference type="InterPro" id="IPR036322">
    <property type="entry name" value="WD40_repeat_dom_sf"/>
</dbReference>
<feature type="compositionally biased region" description="Low complexity" evidence="7">
    <location>
        <begin position="664"/>
        <end position="680"/>
    </location>
</feature>
<dbReference type="SMART" id="SM00320">
    <property type="entry name" value="WD40"/>
    <property type="match status" value="6"/>
</dbReference>
<evidence type="ECO:0000256" key="6">
    <source>
        <dbReference type="SAM" id="Coils"/>
    </source>
</evidence>
<dbReference type="Pfam" id="PF00400">
    <property type="entry name" value="WD40"/>
    <property type="match status" value="2"/>
</dbReference>
<dbReference type="EMBL" id="CM008963">
    <property type="protein sequence ID" value="PNW86402.1"/>
    <property type="molecule type" value="Genomic_DNA"/>
</dbReference>
<organism evidence="9">
    <name type="scientific">Chlamydomonas reinhardtii</name>
    <name type="common">Chlamydomonas smithii</name>
    <dbReference type="NCBI Taxonomy" id="3055"/>
    <lineage>
        <taxon>Eukaryota</taxon>
        <taxon>Viridiplantae</taxon>
        <taxon>Chlorophyta</taxon>
        <taxon>core chlorophytes</taxon>
        <taxon>Chlorophyceae</taxon>
        <taxon>CS clade</taxon>
        <taxon>Chlamydomonadales</taxon>
        <taxon>Chlamydomonadaceae</taxon>
        <taxon>Chlamydomonas</taxon>
    </lineage>
</organism>
<dbReference type="Pfam" id="PF13923">
    <property type="entry name" value="zf-C3HC4_2"/>
    <property type="match status" value="1"/>
</dbReference>
<dbReference type="CDD" id="cd16504">
    <property type="entry name" value="RING-HC_COP1"/>
    <property type="match status" value="1"/>
</dbReference>
<dbReference type="SUPFAM" id="SSF57850">
    <property type="entry name" value="RING/U-box"/>
    <property type="match status" value="1"/>
</dbReference>
<keyword evidence="5" id="KW-0853">WD repeat</keyword>